<name>A0A482X4F2_LAOST</name>
<dbReference type="InParanoid" id="A0A482X4F2"/>
<dbReference type="OrthoDB" id="5953973at2759"/>
<proteinExistence type="predicted"/>
<keyword evidence="2" id="KW-1185">Reference proteome</keyword>
<dbReference type="EMBL" id="QKKF02018219">
    <property type="protein sequence ID" value="RZF40562.1"/>
    <property type="molecule type" value="Genomic_DNA"/>
</dbReference>
<dbReference type="AlphaFoldDB" id="A0A482X4F2"/>
<evidence type="ECO:0000313" key="1">
    <source>
        <dbReference type="EMBL" id="RZF40562.1"/>
    </source>
</evidence>
<reference evidence="1 2" key="1">
    <citation type="journal article" date="2017" name="Gigascience">
        <title>Genome sequence of the small brown planthopper, Laodelphax striatellus.</title>
        <authorList>
            <person name="Zhu J."/>
            <person name="Jiang F."/>
            <person name="Wang X."/>
            <person name="Yang P."/>
            <person name="Bao Y."/>
            <person name="Zhao W."/>
            <person name="Wang W."/>
            <person name="Lu H."/>
            <person name="Wang Q."/>
            <person name="Cui N."/>
            <person name="Li J."/>
            <person name="Chen X."/>
            <person name="Luo L."/>
            <person name="Yu J."/>
            <person name="Kang L."/>
            <person name="Cui F."/>
        </authorList>
    </citation>
    <scope>NUCLEOTIDE SEQUENCE [LARGE SCALE GENOMIC DNA]</scope>
    <source>
        <strain evidence="1">Lst14</strain>
    </source>
</reference>
<sequence>MESASALDSSSSSSLQRLWSRRLTASIILDENDLSELLSNSEAFPSAQLAQGDVDVSKSRACSPLPVGYHHDNYLLPELDHEPCYDLHKSRPSFDCTASASSSSSSSFSSSSKTPLLQTLDASSLGDIPTQYVVPTLKPYEMPVVGLYIDPRVVCGFRYRVRRIDDKTHLFNKQALELQSIGRGYSRRLTFAGGKGRLNDNDNYFWSDSFPSGFAFELEVISPGEKFTIHDPSNLAVGFLEILNCTKPQEEVNQTIKKNGAIEKTVRVHLLCKVEWFDENGPTPVIPVTGLAIATRCRGSAEVTKVVSVNIGSHARRGFTLTPGIGSHKRSTTVKGALVGDVPTVYTVLGLEPYELPVVGTYVDPRIMPGFLYRVRPTGLSRRHLFDGQALRLQSIGAGYGKRLTFAPSPKCLNSNDNFFWSDSYADGLGFEPRAVEAGAKFVISTSDGLKLGKASVFRADAPQYQEREEIMGNMRGSVSTPDTEPLTPEYENNYFSHFFESNLDSSSQSAANDALLSFFTIPNISQTCLGKVFYNIVEVSGLLKRLGIEGFIDSPSC</sequence>
<accession>A0A482X4F2</accession>
<organism evidence="1 2">
    <name type="scientific">Laodelphax striatellus</name>
    <name type="common">Small brown planthopper</name>
    <name type="synonym">Delphax striatella</name>
    <dbReference type="NCBI Taxonomy" id="195883"/>
    <lineage>
        <taxon>Eukaryota</taxon>
        <taxon>Metazoa</taxon>
        <taxon>Ecdysozoa</taxon>
        <taxon>Arthropoda</taxon>
        <taxon>Hexapoda</taxon>
        <taxon>Insecta</taxon>
        <taxon>Pterygota</taxon>
        <taxon>Neoptera</taxon>
        <taxon>Paraneoptera</taxon>
        <taxon>Hemiptera</taxon>
        <taxon>Auchenorrhyncha</taxon>
        <taxon>Fulgoroidea</taxon>
        <taxon>Delphacidae</taxon>
        <taxon>Criomorphinae</taxon>
        <taxon>Laodelphax</taxon>
    </lineage>
</organism>
<evidence type="ECO:0000313" key="2">
    <source>
        <dbReference type="Proteomes" id="UP000291343"/>
    </source>
</evidence>
<dbReference type="STRING" id="195883.A0A482X4F2"/>
<comment type="caution">
    <text evidence="1">The sequence shown here is derived from an EMBL/GenBank/DDBJ whole genome shotgun (WGS) entry which is preliminary data.</text>
</comment>
<gene>
    <name evidence="1" type="ORF">LSTR_LSTR013133</name>
</gene>
<protein>
    <submittedName>
        <fullName evidence="1">Uncharacterized protein</fullName>
    </submittedName>
</protein>
<dbReference type="Proteomes" id="UP000291343">
    <property type="component" value="Unassembled WGS sequence"/>
</dbReference>